<dbReference type="GO" id="GO:0006508">
    <property type="term" value="P:proteolysis"/>
    <property type="evidence" value="ECO:0007669"/>
    <property type="project" value="UniProtKB-KW"/>
</dbReference>
<name>A0A9D1LDS9_9FIRM</name>
<evidence type="ECO:0000256" key="3">
    <source>
        <dbReference type="ARBA" id="ARBA00022723"/>
    </source>
</evidence>
<keyword evidence="4" id="KW-0378">Hydrolase</keyword>
<dbReference type="GO" id="GO:0008237">
    <property type="term" value="F:metallopeptidase activity"/>
    <property type="evidence" value="ECO:0007669"/>
    <property type="project" value="UniProtKB-KW"/>
</dbReference>
<dbReference type="Pfam" id="PF04002">
    <property type="entry name" value="RadC"/>
    <property type="match status" value="1"/>
</dbReference>
<dbReference type="PROSITE" id="PS50249">
    <property type="entry name" value="MPN"/>
    <property type="match status" value="1"/>
</dbReference>
<dbReference type="InterPro" id="IPR001405">
    <property type="entry name" value="UPF0758"/>
</dbReference>
<evidence type="ECO:0000256" key="1">
    <source>
        <dbReference type="ARBA" id="ARBA00010243"/>
    </source>
</evidence>
<gene>
    <name evidence="8" type="ORF">IAC53_04380</name>
</gene>
<proteinExistence type="inferred from homology"/>
<keyword evidence="2" id="KW-0645">Protease</keyword>
<reference evidence="8" key="2">
    <citation type="journal article" date="2021" name="PeerJ">
        <title>Extensive microbial diversity within the chicken gut microbiome revealed by metagenomics and culture.</title>
        <authorList>
            <person name="Gilroy R."/>
            <person name="Ravi A."/>
            <person name="Getino M."/>
            <person name="Pursley I."/>
            <person name="Horton D.L."/>
            <person name="Alikhan N.F."/>
            <person name="Baker D."/>
            <person name="Gharbi K."/>
            <person name="Hall N."/>
            <person name="Watson M."/>
            <person name="Adriaenssens E.M."/>
            <person name="Foster-Nyarko E."/>
            <person name="Jarju S."/>
            <person name="Secka A."/>
            <person name="Antonio M."/>
            <person name="Oren A."/>
            <person name="Chaudhuri R.R."/>
            <person name="La Ragione R."/>
            <person name="Hildebrand F."/>
            <person name="Pallen M.J."/>
        </authorList>
    </citation>
    <scope>NUCLEOTIDE SEQUENCE</scope>
    <source>
        <strain evidence="8">ChiGjej1B1-19959</strain>
    </source>
</reference>
<evidence type="ECO:0000256" key="2">
    <source>
        <dbReference type="ARBA" id="ARBA00022670"/>
    </source>
</evidence>
<reference evidence="8" key="1">
    <citation type="submission" date="2020-10" db="EMBL/GenBank/DDBJ databases">
        <authorList>
            <person name="Gilroy R."/>
        </authorList>
    </citation>
    <scope>NUCLEOTIDE SEQUENCE</scope>
    <source>
        <strain evidence="8">ChiGjej1B1-19959</strain>
    </source>
</reference>
<dbReference type="AlphaFoldDB" id="A0A9D1LDS9"/>
<sequence length="233" mass="25474">MAEKQASLHSGHRARLKARFVREGLDAFEDHNALELLLFYAIPQRDTNELAHRLIAEFGSLSGVFDASVEALTHVPGVGENTAVLIHLMSSMFAKYEQDKANANLTELTNAQAAGAYLVSRFVGKTKEQLLAVCMTHKCRVVNTVLISEGTLESTDLNIRGIAEAAIQNRASHIILAHNHPAGVAAPSAADIEATRVIVLALRALHVQVDDHIIVAGKDWFSMKSSRNFRDLF</sequence>
<dbReference type="EMBL" id="DVMW01000028">
    <property type="protein sequence ID" value="HIU35830.1"/>
    <property type="molecule type" value="Genomic_DNA"/>
</dbReference>
<evidence type="ECO:0000256" key="5">
    <source>
        <dbReference type="ARBA" id="ARBA00022833"/>
    </source>
</evidence>
<feature type="domain" description="MPN" evidence="7">
    <location>
        <begin position="107"/>
        <end position="229"/>
    </location>
</feature>
<dbReference type="SUPFAM" id="SSF47781">
    <property type="entry name" value="RuvA domain 2-like"/>
    <property type="match status" value="1"/>
</dbReference>
<keyword evidence="5" id="KW-0862">Zinc</keyword>
<dbReference type="Gene3D" id="3.40.140.10">
    <property type="entry name" value="Cytidine Deaminase, domain 2"/>
    <property type="match status" value="1"/>
</dbReference>
<dbReference type="PANTHER" id="PTHR30471">
    <property type="entry name" value="DNA REPAIR PROTEIN RADC"/>
    <property type="match status" value="1"/>
</dbReference>
<accession>A0A9D1LDS9</accession>
<dbReference type="InterPro" id="IPR037518">
    <property type="entry name" value="MPN"/>
</dbReference>
<dbReference type="Proteomes" id="UP000824071">
    <property type="component" value="Unassembled WGS sequence"/>
</dbReference>
<dbReference type="GO" id="GO:0046872">
    <property type="term" value="F:metal ion binding"/>
    <property type="evidence" value="ECO:0007669"/>
    <property type="project" value="UniProtKB-KW"/>
</dbReference>
<evidence type="ECO:0000256" key="4">
    <source>
        <dbReference type="ARBA" id="ARBA00022801"/>
    </source>
</evidence>
<keyword evidence="6" id="KW-0482">Metalloprotease</keyword>
<evidence type="ECO:0000256" key="6">
    <source>
        <dbReference type="ARBA" id="ARBA00023049"/>
    </source>
</evidence>
<comment type="similarity">
    <text evidence="1">Belongs to the UPF0758 family.</text>
</comment>
<protein>
    <recommendedName>
        <fullName evidence="7">MPN domain-containing protein</fullName>
    </recommendedName>
</protein>
<dbReference type="InterPro" id="IPR010994">
    <property type="entry name" value="RuvA_2-like"/>
</dbReference>
<evidence type="ECO:0000259" key="7">
    <source>
        <dbReference type="PROSITE" id="PS50249"/>
    </source>
</evidence>
<dbReference type="Gene3D" id="1.10.150.20">
    <property type="entry name" value="5' to 3' exonuclease, C-terminal subdomain"/>
    <property type="match status" value="1"/>
</dbReference>
<evidence type="ECO:0000313" key="8">
    <source>
        <dbReference type="EMBL" id="HIU35830.1"/>
    </source>
</evidence>
<comment type="caution">
    <text evidence="8">The sequence shown here is derived from an EMBL/GenBank/DDBJ whole genome shotgun (WGS) entry which is preliminary data.</text>
</comment>
<dbReference type="PANTHER" id="PTHR30471:SF3">
    <property type="entry name" value="UPF0758 PROTEIN YEES-RELATED"/>
    <property type="match status" value="1"/>
</dbReference>
<keyword evidence="3" id="KW-0479">Metal-binding</keyword>
<evidence type="ECO:0000313" key="9">
    <source>
        <dbReference type="Proteomes" id="UP000824071"/>
    </source>
</evidence>
<organism evidence="8 9">
    <name type="scientific">Candidatus Fimenecus excrementigallinarum</name>
    <dbReference type="NCBI Taxonomy" id="2840816"/>
    <lineage>
        <taxon>Bacteria</taxon>
        <taxon>Bacillati</taxon>
        <taxon>Bacillota</taxon>
        <taxon>Clostridia</taxon>
        <taxon>Candidatus Fimenecus</taxon>
    </lineage>
</organism>
<dbReference type="InterPro" id="IPR025657">
    <property type="entry name" value="RadC_JAB"/>
</dbReference>
<dbReference type="CDD" id="cd08071">
    <property type="entry name" value="MPN_DUF2466"/>
    <property type="match status" value="1"/>
</dbReference>